<dbReference type="GO" id="GO:0003950">
    <property type="term" value="F:NAD+ poly-ADP-ribosyltransferase activity"/>
    <property type="evidence" value="ECO:0007669"/>
    <property type="project" value="UniProtKB-EC"/>
</dbReference>
<sequence>MTASREHRAQKRARPQTPLALVLGVFEALMNDPVHAYTLLQGLFDRGAIVYAMVCRDSLETPLHVACRYQTPAVIKLLLDKGSRIDVKDRLQVTPLFRTATEGKAAACQLLLNYGADTTVRRANGEHVLDTAVRHHHLDVVKVLLNHGIDINMRNGLGSTALYSAVVDPGYRSIGFRDVHDEEFVSHPSPRQLEIITLLLENGIDIHARHTDGATVLFTAASSGSVEIVQILLDHGADPNAIDDCYRKPLWTAVRQNSVAIVKVLLPLTKNIDDQVYNGHTCLTTAARWGHSQCVHLLLNAGAEIWSHKPGPQFLEPERRIHWYGLDALYWACVNDEEANGDPVTRCILVAGAVRPPESISEGVFAHYTEIWDRAWDHTDRRWRNFGNGLDVALRFPMEKRSMP</sequence>
<keyword evidence="3" id="KW-1185">Reference proteome</keyword>
<feature type="repeat" description="ANK" evidence="1">
    <location>
        <begin position="58"/>
        <end position="90"/>
    </location>
</feature>
<dbReference type="Pfam" id="PF12796">
    <property type="entry name" value="Ank_2"/>
    <property type="match status" value="2"/>
</dbReference>
<reference evidence="2" key="1">
    <citation type="journal article" date="2023" name="Genome Biol. Evol.">
        <title>First Whole Genome Sequence and Flow Cytometry Genome Size Data for the Lichen-Forming Fungus Ramalina farinacea (Ascomycota).</title>
        <authorList>
            <person name="Llewellyn T."/>
            <person name="Mian S."/>
            <person name="Hill R."/>
            <person name="Leitch I.J."/>
            <person name="Gaya E."/>
        </authorList>
    </citation>
    <scope>NUCLEOTIDE SEQUENCE</scope>
    <source>
        <strain evidence="2">LIQ254RAFAR</strain>
    </source>
</reference>
<gene>
    <name evidence="2" type="primary">TNKS2</name>
    <name evidence="2" type="ORF">OHK93_005996</name>
</gene>
<dbReference type="PANTHER" id="PTHR24133">
    <property type="entry name" value="ANKYRIN DOMAIN-CONTAINING"/>
    <property type="match status" value="1"/>
</dbReference>
<evidence type="ECO:0000256" key="1">
    <source>
        <dbReference type="PROSITE-ProRule" id="PRU00023"/>
    </source>
</evidence>
<keyword evidence="2" id="KW-0328">Glycosyltransferase</keyword>
<dbReference type="Proteomes" id="UP001161017">
    <property type="component" value="Unassembled WGS sequence"/>
</dbReference>
<accession>A0AA43TU21</accession>
<name>A0AA43TU21_9LECA</name>
<dbReference type="Gene3D" id="1.25.40.20">
    <property type="entry name" value="Ankyrin repeat-containing domain"/>
    <property type="match status" value="2"/>
</dbReference>
<proteinExistence type="predicted"/>
<dbReference type="InterPro" id="IPR002110">
    <property type="entry name" value="Ankyrin_rpt"/>
</dbReference>
<organism evidence="2 3">
    <name type="scientific">Ramalina farinacea</name>
    <dbReference type="NCBI Taxonomy" id="258253"/>
    <lineage>
        <taxon>Eukaryota</taxon>
        <taxon>Fungi</taxon>
        <taxon>Dikarya</taxon>
        <taxon>Ascomycota</taxon>
        <taxon>Pezizomycotina</taxon>
        <taxon>Lecanoromycetes</taxon>
        <taxon>OSLEUM clade</taxon>
        <taxon>Lecanoromycetidae</taxon>
        <taxon>Lecanorales</taxon>
        <taxon>Lecanorineae</taxon>
        <taxon>Ramalinaceae</taxon>
        <taxon>Ramalina</taxon>
    </lineage>
</organism>
<dbReference type="PROSITE" id="PS50088">
    <property type="entry name" value="ANK_REPEAT"/>
    <property type="match status" value="4"/>
</dbReference>
<feature type="repeat" description="ANK" evidence="1">
    <location>
        <begin position="124"/>
        <end position="156"/>
    </location>
</feature>
<feature type="repeat" description="ANK" evidence="1">
    <location>
        <begin position="278"/>
        <end position="305"/>
    </location>
</feature>
<evidence type="ECO:0000313" key="2">
    <source>
        <dbReference type="EMBL" id="MDI1486735.1"/>
    </source>
</evidence>
<dbReference type="EMBL" id="JAPUFD010000004">
    <property type="protein sequence ID" value="MDI1486735.1"/>
    <property type="molecule type" value="Genomic_DNA"/>
</dbReference>
<dbReference type="Pfam" id="PF00023">
    <property type="entry name" value="Ank"/>
    <property type="match status" value="1"/>
</dbReference>
<dbReference type="SUPFAM" id="SSF48403">
    <property type="entry name" value="Ankyrin repeat"/>
    <property type="match status" value="1"/>
</dbReference>
<keyword evidence="2" id="KW-0808">Transferase</keyword>
<dbReference type="SMART" id="SM00248">
    <property type="entry name" value="ANK"/>
    <property type="match status" value="8"/>
</dbReference>
<dbReference type="PANTHER" id="PTHR24133:SF40">
    <property type="entry name" value="ANKYRIN REPEAT DOMAIN 44"/>
    <property type="match status" value="1"/>
</dbReference>
<keyword evidence="1" id="KW-0040">ANK repeat</keyword>
<dbReference type="EC" id="2.4.2.30" evidence="2"/>
<dbReference type="PROSITE" id="PS50297">
    <property type="entry name" value="ANK_REP_REGION"/>
    <property type="match status" value="4"/>
</dbReference>
<protein>
    <submittedName>
        <fullName evidence="2">Poly [ADP-ribose] polymerase tankyrase-2</fullName>
        <ecNumber evidence="2">2.4.2.30</ecNumber>
    </submittedName>
</protein>
<dbReference type="InterPro" id="IPR036770">
    <property type="entry name" value="Ankyrin_rpt-contain_sf"/>
</dbReference>
<feature type="repeat" description="ANK" evidence="1">
    <location>
        <begin position="212"/>
        <end position="244"/>
    </location>
</feature>
<dbReference type="AlphaFoldDB" id="A0AA43TU21"/>
<comment type="caution">
    <text evidence="2">The sequence shown here is derived from an EMBL/GenBank/DDBJ whole genome shotgun (WGS) entry which is preliminary data.</text>
</comment>
<dbReference type="InterPro" id="IPR052391">
    <property type="entry name" value="E3_Ligase-Neurotoxin"/>
</dbReference>
<evidence type="ECO:0000313" key="3">
    <source>
        <dbReference type="Proteomes" id="UP001161017"/>
    </source>
</evidence>